<evidence type="ECO:0000256" key="1">
    <source>
        <dbReference type="SAM" id="SignalP"/>
    </source>
</evidence>
<feature type="chain" id="PRO_5035874959" description="C2H2-type domain-containing protein" evidence="1">
    <location>
        <begin position="27"/>
        <end position="185"/>
    </location>
</feature>
<dbReference type="OrthoDB" id="3070585at2759"/>
<feature type="signal peptide" evidence="1">
    <location>
        <begin position="1"/>
        <end position="26"/>
    </location>
</feature>
<protein>
    <recommendedName>
        <fullName evidence="4">C2H2-type domain-containing protein</fullName>
    </recommendedName>
</protein>
<proteinExistence type="predicted"/>
<name>A0A8S0W7A4_CYCAE</name>
<dbReference type="AlphaFoldDB" id="A0A8S0W7A4"/>
<reference evidence="2 3" key="1">
    <citation type="submission" date="2020-01" db="EMBL/GenBank/DDBJ databases">
        <authorList>
            <person name="Gupta K D."/>
        </authorList>
    </citation>
    <scope>NUCLEOTIDE SEQUENCE [LARGE SCALE GENOMIC DNA]</scope>
</reference>
<evidence type="ECO:0000313" key="3">
    <source>
        <dbReference type="Proteomes" id="UP000467700"/>
    </source>
</evidence>
<dbReference type="Proteomes" id="UP000467700">
    <property type="component" value="Unassembled WGS sequence"/>
</dbReference>
<accession>A0A8S0W7A4</accession>
<sequence>MAHQHGSRLLPLILLFVIAFLIVMHSCIPGCPKSFTTTVKQGLTHHQKTCEHYQKSLMKAVNERKLVGAKNKVKVAQLKEWKERIHVTAEQNQPGSSSLSHSSMQTSQEIGDMMDIDTESIHEPTTNALSISGEAQEPMNIDISPPIVPPQSGATQISTTAAGCPRRNYRMPARYRDMLPEPAPL</sequence>
<gene>
    <name evidence="2" type="ORF">AAE3_LOCUS7876</name>
</gene>
<comment type="caution">
    <text evidence="2">The sequence shown here is derived from an EMBL/GenBank/DDBJ whole genome shotgun (WGS) entry which is preliminary data.</text>
</comment>
<evidence type="ECO:0000313" key="2">
    <source>
        <dbReference type="EMBL" id="CAA7265768.1"/>
    </source>
</evidence>
<keyword evidence="1" id="KW-0732">Signal</keyword>
<dbReference type="EMBL" id="CACVBS010000050">
    <property type="protein sequence ID" value="CAA7265768.1"/>
    <property type="molecule type" value="Genomic_DNA"/>
</dbReference>
<keyword evidence="3" id="KW-1185">Reference proteome</keyword>
<organism evidence="2 3">
    <name type="scientific">Cyclocybe aegerita</name>
    <name type="common">Black poplar mushroom</name>
    <name type="synonym">Agrocybe aegerita</name>
    <dbReference type="NCBI Taxonomy" id="1973307"/>
    <lineage>
        <taxon>Eukaryota</taxon>
        <taxon>Fungi</taxon>
        <taxon>Dikarya</taxon>
        <taxon>Basidiomycota</taxon>
        <taxon>Agaricomycotina</taxon>
        <taxon>Agaricomycetes</taxon>
        <taxon>Agaricomycetidae</taxon>
        <taxon>Agaricales</taxon>
        <taxon>Agaricineae</taxon>
        <taxon>Bolbitiaceae</taxon>
        <taxon>Cyclocybe</taxon>
    </lineage>
</organism>
<evidence type="ECO:0008006" key="4">
    <source>
        <dbReference type="Google" id="ProtNLM"/>
    </source>
</evidence>